<reference evidence="2" key="1">
    <citation type="journal article" date="2015" name="Nat. Genet.">
        <title>The genome and transcriptome of the zoonotic hookworm Ancylostoma ceylanicum identify infection-specific gene families.</title>
        <authorList>
            <person name="Schwarz E.M."/>
            <person name="Hu Y."/>
            <person name="Antoshechkin I."/>
            <person name="Miller M.M."/>
            <person name="Sternberg P.W."/>
            <person name="Aroian R.V."/>
        </authorList>
    </citation>
    <scope>NUCLEOTIDE SEQUENCE</scope>
    <source>
        <strain evidence="2">HY135</strain>
    </source>
</reference>
<evidence type="ECO:0000313" key="1">
    <source>
        <dbReference type="EMBL" id="EYC02691.1"/>
    </source>
</evidence>
<keyword evidence="2" id="KW-1185">Reference proteome</keyword>
<comment type="caution">
    <text evidence="1">The sequence shown here is derived from an EMBL/GenBank/DDBJ whole genome shotgun (WGS) entry which is preliminary data.</text>
</comment>
<name>A0A016TIZ2_9BILA</name>
<dbReference type="Proteomes" id="UP000024635">
    <property type="component" value="Unassembled WGS sequence"/>
</dbReference>
<accession>A0A016TIZ2</accession>
<organism evidence="1 2">
    <name type="scientific">Ancylostoma ceylanicum</name>
    <dbReference type="NCBI Taxonomy" id="53326"/>
    <lineage>
        <taxon>Eukaryota</taxon>
        <taxon>Metazoa</taxon>
        <taxon>Ecdysozoa</taxon>
        <taxon>Nematoda</taxon>
        <taxon>Chromadorea</taxon>
        <taxon>Rhabditida</taxon>
        <taxon>Rhabditina</taxon>
        <taxon>Rhabditomorpha</taxon>
        <taxon>Strongyloidea</taxon>
        <taxon>Ancylostomatidae</taxon>
        <taxon>Ancylostomatinae</taxon>
        <taxon>Ancylostoma</taxon>
    </lineage>
</organism>
<gene>
    <name evidence="1" type="primary">Acey_s0098.g3073</name>
    <name evidence="1" type="ORF">Y032_0098g3073</name>
</gene>
<protein>
    <submittedName>
        <fullName evidence="1">Uncharacterized protein</fullName>
    </submittedName>
</protein>
<proteinExistence type="predicted"/>
<sequence length="72" mass="8141">MMGNFEDKIALNEVDHDWRRTVAGVLVKLEGSTPCDGKEYTTRIEKRGSPLPVLRRFCAVDGVYARQVLFKG</sequence>
<dbReference type="AlphaFoldDB" id="A0A016TIZ2"/>
<evidence type="ECO:0000313" key="2">
    <source>
        <dbReference type="Proteomes" id="UP000024635"/>
    </source>
</evidence>
<dbReference type="EMBL" id="JARK01001434">
    <property type="protein sequence ID" value="EYC02691.1"/>
    <property type="molecule type" value="Genomic_DNA"/>
</dbReference>